<organism evidence="1 2">
    <name type="scientific">Arthrobacter woluwensis</name>
    <dbReference type="NCBI Taxonomy" id="156980"/>
    <lineage>
        <taxon>Bacteria</taxon>
        <taxon>Bacillati</taxon>
        <taxon>Actinomycetota</taxon>
        <taxon>Actinomycetes</taxon>
        <taxon>Micrococcales</taxon>
        <taxon>Micrococcaceae</taxon>
        <taxon>Arthrobacter</taxon>
    </lineage>
</organism>
<gene>
    <name evidence="1" type="ORF">SAMN04489745_3303</name>
</gene>
<accession>A0A1H4VSK4</accession>
<evidence type="ECO:0000313" key="2">
    <source>
        <dbReference type="Proteomes" id="UP000182652"/>
    </source>
</evidence>
<dbReference type="EMBL" id="FNSN01000004">
    <property type="protein sequence ID" value="SEC83965.1"/>
    <property type="molecule type" value="Genomic_DNA"/>
</dbReference>
<dbReference type="STRING" id="156980.SAMN04489745_3303"/>
<dbReference type="SUPFAM" id="SSF55961">
    <property type="entry name" value="Bet v1-like"/>
    <property type="match status" value="1"/>
</dbReference>
<name>A0A1H4VSK4_9MICC</name>
<protein>
    <submittedName>
        <fullName evidence="1">Uncharacterized conserved protein YndB, AHSA1/START domain</fullName>
    </submittedName>
</protein>
<keyword evidence="2" id="KW-1185">Reference proteome</keyword>
<dbReference type="RefSeq" id="WP_066214839.1">
    <property type="nucleotide sequence ID" value="NZ_FNSN01000004.1"/>
</dbReference>
<sequence length="230" mass="25695">MSENREFRIEATTEVEATPERVWEAINDATAAWMFPTDQWPAEYPVKEYPTHVISRMDGPDGWFNQLENTIEALPGGKSRIRYVHSGVFTDDWDQQYDGASKHTLFYQHTLGQYLKYFDGQPVVFTDVQGPAASGAPDAFDKLKESFGIVDAHAGEKVDVTVPGVGELKGELDYANEWFFGIRTGDALYRFFGRNHFGSVVGLTVHDFSGSADSEATAAAWGRYLEGLYA</sequence>
<proteinExistence type="predicted"/>
<dbReference type="AlphaFoldDB" id="A0A1H4VSK4"/>
<evidence type="ECO:0000313" key="1">
    <source>
        <dbReference type="EMBL" id="SEC83965.1"/>
    </source>
</evidence>
<reference evidence="1 2" key="1">
    <citation type="submission" date="2016-10" db="EMBL/GenBank/DDBJ databases">
        <authorList>
            <person name="de Groot N.N."/>
        </authorList>
    </citation>
    <scope>NUCLEOTIDE SEQUENCE [LARGE SCALE GENOMIC DNA]</scope>
    <source>
        <strain evidence="1 2">DSM 10495</strain>
    </source>
</reference>
<dbReference type="Proteomes" id="UP000182652">
    <property type="component" value="Unassembled WGS sequence"/>
</dbReference>